<protein>
    <recommendedName>
        <fullName evidence="2">PPIase cyclophilin-type domain-containing protein</fullName>
    </recommendedName>
</protein>
<organism evidence="3 4">
    <name type="scientific">Arctia plantaginis</name>
    <name type="common">Wood tiger moth</name>
    <name type="synonym">Phalaena plantaginis</name>
    <dbReference type="NCBI Taxonomy" id="874455"/>
    <lineage>
        <taxon>Eukaryota</taxon>
        <taxon>Metazoa</taxon>
        <taxon>Ecdysozoa</taxon>
        <taxon>Arthropoda</taxon>
        <taxon>Hexapoda</taxon>
        <taxon>Insecta</taxon>
        <taxon>Pterygota</taxon>
        <taxon>Neoptera</taxon>
        <taxon>Endopterygota</taxon>
        <taxon>Lepidoptera</taxon>
        <taxon>Glossata</taxon>
        <taxon>Ditrysia</taxon>
        <taxon>Noctuoidea</taxon>
        <taxon>Erebidae</taxon>
        <taxon>Arctiinae</taxon>
        <taxon>Arctia</taxon>
    </lineage>
</organism>
<evidence type="ECO:0000313" key="4">
    <source>
        <dbReference type="Proteomes" id="UP000494106"/>
    </source>
</evidence>
<dbReference type="GO" id="GO:0003755">
    <property type="term" value="F:peptidyl-prolyl cis-trans isomerase activity"/>
    <property type="evidence" value="ECO:0007669"/>
    <property type="project" value="InterPro"/>
</dbReference>
<accession>A0A8S1BNZ4</accession>
<keyword evidence="4" id="KW-1185">Reference proteome</keyword>
<reference evidence="3 4" key="1">
    <citation type="submission" date="2020-04" db="EMBL/GenBank/DDBJ databases">
        <authorList>
            <person name="Wallbank WR R."/>
            <person name="Pardo Diaz C."/>
            <person name="Kozak K."/>
            <person name="Martin S."/>
            <person name="Jiggins C."/>
            <person name="Moest M."/>
            <person name="Warren A I."/>
            <person name="Byers J.R.P. K."/>
            <person name="Montejo-Kovacevich G."/>
            <person name="Yen C E."/>
        </authorList>
    </citation>
    <scope>NUCLEOTIDE SEQUENCE [LARGE SCALE GENOMIC DNA]</scope>
</reference>
<name>A0A8S1BNZ4_ARCPL</name>
<dbReference type="SUPFAM" id="SSF50891">
    <property type="entry name" value="Cyclophilin-like"/>
    <property type="match status" value="1"/>
</dbReference>
<proteinExistence type="predicted"/>
<dbReference type="Pfam" id="PF00160">
    <property type="entry name" value="Pro_isomerase"/>
    <property type="match status" value="1"/>
</dbReference>
<dbReference type="OrthoDB" id="408413at2759"/>
<evidence type="ECO:0000313" key="3">
    <source>
        <dbReference type="EMBL" id="CAB3261512.1"/>
    </source>
</evidence>
<feature type="domain" description="PPIase cyclophilin-type" evidence="2">
    <location>
        <begin position="147"/>
        <end position="278"/>
    </location>
</feature>
<feature type="region of interest" description="Disordered" evidence="1">
    <location>
        <begin position="544"/>
        <end position="566"/>
    </location>
</feature>
<sequence length="664" mass="76996">MSFPGDTFQSKNIIVSMKPNKNGHNLYKRGHNSEENFKYKENDRKSLMEQDDRITFTVIGNRVNKEFIYCVTSVEWPKVRNDLKIKFGTLAHCVNAEVAVLLNGKFFGGENELKEFLESRRYVYHLSLDYYKEGIQQFANFINSQGLYADIVPLTCQNFLRLCKTTKGGYAGTPIHRIVKDNWIQCGGFNLKSNKDLNCENFLIRQDRRGVLCMANDGRHNDCSTQFFVLLQPAPWMDHKYVAFGQLIEGEGTLRKIENVPTWYESPKAEIIIYKAGIFDLTSKIPVNKDTTDYINGHIEDLNTIGEIFYKALIENVFIEINNKNSDPKITQDHPSLKDITENVRPAKRFVLTNEERDQNLLNADGTESPCTHESYETVVNYESDLQECEFEDYTCYKQITPLSIQSTEVKNKKQFYIPLTDVPYPGEVHSNFDLQRLLRGDYCLQNDLQKDPVQKQGHFNIPDEVFCAIFESYEDPDEEREYYLRLDDDAEIKKYIKKSVDKVSFAGPLVKKIASLNKKRELFDDLKQKINMAKKYNTAVPKYSEEKIHSESSPESSIPVSETKSNSSRRMSNLVHFDEETIYSYYDGSSSIFRDTALSSNYSINLHVRDQELYQLPSKMSFKNLNIRSAENPFLTNSRKRQPSMTVVEYQNKNQLHETNLKK</sequence>
<dbReference type="PRINTS" id="PR00153">
    <property type="entry name" value="CSAPPISMRASE"/>
</dbReference>
<dbReference type="InterPro" id="IPR029000">
    <property type="entry name" value="Cyclophilin-like_dom_sf"/>
</dbReference>
<dbReference type="AlphaFoldDB" id="A0A8S1BNZ4"/>
<dbReference type="GO" id="GO:0005737">
    <property type="term" value="C:cytoplasm"/>
    <property type="evidence" value="ECO:0007669"/>
    <property type="project" value="TreeGrafter"/>
</dbReference>
<dbReference type="Proteomes" id="UP000494106">
    <property type="component" value="Unassembled WGS sequence"/>
</dbReference>
<evidence type="ECO:0000256" key="1">
    <source>
        <dbReference type="SAM" id="MobiDB-lite"/>
    </source>
</evidence>
<dbReference type="PROSITE" id="PS50072">
    <property type="entry name" value="CSA_PPIASE_2"/>
    <property type="match status" value="1"/>
</dbReference>
<dbReference type="PANTHER" id="PTHR11071:SF561">
    <property type="entry name" value="PEPTIDYL-PROLYL CIS-TRANS ISOMERASE D-RELATED"/>
    <property type="match status" value="1"/>
</dbReference>
<dbReference type="InterPro" id="IPR002130">
    <property type="entry name" value="Cyclophilin-type_PPIase_dom"/>
</dbReference>
<evidence type="ECO:0000259" key="2">
    <source>
        <dbReference type="PROSITE" id="PS50072"/>
    </source>
</evidence>
<dbReference type="CDD" id="cd00317">
    <property type="entry name" value="cyclophilin"/>
    <property type="match status" value="1"/>
</dbReference>
<comment type="caution">
    <text evidence="3">The sequence shown here is derived from an EMBL/GenBank/DDBJ whole genome shotgun (WGS) entry which is preliminary data.</text>
</comment>
<feature type="compositionally biased region" description="Low complexity" evidence="1">
    <location>
        <begin position="554"/>
        <end position="563"/>
    </location>
</feature>
<dbReference type="EMBL" id="CADEBC010000858">
    <property type="protein sequence ID" value="CAB3261512.1"/>
    <property type="molecule type" value="Genomic_DNA"/>
</dbReference>
<dbReference type="PANTHER" id="PTHR11071">
    <property type="entry name" value="PEPTIDYL-PROLYL CIS-TRANS ISOMERASE"/>
    <property type="match status" value="1"/>
</dbReference>
<gene>
    <name evidence="3" type="ORF">APLA_LOCUS17935</name>
</gene>
<dbReference type="Gene3D" id="2.40.100.10">
    <property type="entry name" value="Cyclophilin-like"/>
    <property type="match status" value="1"/>
</dbReference>
<feature type="compositionally biased region" description="Basic and acidic residues" evidence="1">
    <location>
        <begin position="544"/>
        <end position="553"/>
    </location>
</feature>